<dbReference type="SUPFAM" id="SSF51011">
    <property type="entry name" value="Glycosyl hydrolase domain"/>
    <property type="match status" value="1"/>
</dbReference>
<keyword evidence="3" id="KW-0805">Transcription regulation</keyword>
<organism evidence="8 9">
    <name type="scientific">Streptococcus varani</name>
    <dbReference type="NCBI Taxonomy" id="1608583"/>
    <lineage>
        <taxon>Bacteria</taxon>
        <taxon>Bacillati</taxon>
        <taxon>Bacillota</taxon>
        <taxon>Bacilli</taxon>
        <taxon>Lactobacillales</taxon>
        <taxon>Streptococcaceae</taxon>
        <taxon>Streptococcus</taxon>
    </lineage>
</organism>
<evidence type="ECO:0000256" key="1">
    <source>
        <dbReference type="ARBA" id="ARBA00008875"/>
    </source>
</evidence>
<dbReference type="SUPFAM" id="SSF51445">
    <property type="entry name" value="(Trans)glycosidases"/>
    <property type="match status" value="1"/>
</dbReference>
<evidence type="ECO:0000313" key="8">
    <source>
        <dbReference type="EMBL" id="CQR24168.1"/>
    </source>
</evidence>
<dbReference type="Gene3D" id="3.20.20.80">
    <property type="entry name" value="Glycosidases"/>
    <property type="match status" value="1"/>
</dbReference>
<dbReference type="Proteomes" id="UP000198604">
    <property type="component" value="Unassembled WGS sequence"/>
</dbReference>
<dbReference type="InterPro" id="IPR049166">
    <property type="entry name" value="GH39_cat"/>
</dbReference>
<accession>A0A0E4CS62</accession>
<proteinExistence type="inferred from homology"/>
<dbReference type="InterPro" id="IPR018062">
    <property type="entry name" value="HTH_AraC-typ_CS"/>
</dbReference>
<keyword evidence="6" id="KW-0326">Glycosidase</keyword>
<dbReference type="EMBL" id="CTEN01000001">
    <property type="protein sequence ID" value="CQR24168.1"/>
    <property type="molecule type" value="Genomic_DNA"/>
</dbReference>
<keyword evidence="9" id="KW-1185">Reference proteome</keyword>
<gene>
    <name evidence="8" type="primary">bglC</name>
    <name evidence="8" type="ORF">BN1356_00529</name>
</gene>
<dbReference type="PANTHER" id="PTHR43280">
    <property type="entry name" value="ARAC-FAMILY TRANSCRIPTIONAL REGULATOR"/>
    <property type="match status" value="1"/>
</dbReference>
<sequence length="841" mass="96472">MLEWDYTVLISLTLILAGQDVADIMKWLDIYRLVENGMNFLDAWSHIDINTIRKNETLQFFDNKIRIIYSLLGSVNIQRNDESTTLGNDDFFILSNATRYELSQMKGKVYYFALDYFRGNMSEVEYIFQGDSVNKVKGSDFEVSQSLKQLLLFKATGSTLSNSRLYEEYFSLISILESYYSAEIKFKNKKNGRIKIEDLKIYIDNYFDRDLTLTNLAQKMFVSEQYLSKLFKEEVGIGISEYIIRKRLEKVRSFLTETELSITDIAFSAGFSNINSFNRLFKKYQGLTPSDYRSETKKNVVISSKPNQQVEDDFSDVKEFIENDLKESKSSIIQISTANASPYHHDKLMINLGAAEDLLHRSYIKTVKPISQYAEFRYGRVWGLISQSILTEHDGFFDFAKVDEVLQAILDLGLKPFIELGIKGKVIHGANRKIIKQSLLSLPNQSMENLLNRYSILVEHCIEKFGYDEVTNWIFEVWKPNKMVLGAVDQLSLGQFDYKGKTIDITSNEGYLSFFTFIYQRIKGILPGVKIGGCGLSVGIEGRETDDLLASWAKNGVGPDFLSLYVFPMDIVKERTLHNSDFYISPDSDYLIRTVKNVKDYLKQIDWERPIFITEFNVTISGRDIINDTSFKGAYILKNTLPIIDQVDLLGYWQLSDFSSTAIDVANDEIFGGSGIITKSGIPKPAFYAFDFLSSLGSEVLYLSDGLIVTRDKQKIQVLAYHYCHLNSQYYYVDEKVFDKNNIGDMFEQDGISKFEIILTELTSDKPYQMRKRKMGVGNGAILGEANLFSSTSNYRSDEVDYLIHRCLPTLSRDSFKAGPEGLRVRFELQPHDMIFIEISQ</sequence>
<name>A0A0E4CS62_9STRE</name>
<dbReference type="PROSITE" id="PS00041">
    <property type="entry name" value="HTH_ARAC_FAMILY_1"/>
    <property type="match status" value="1"/>
</dbReference>
<dbReference type="SMART" id="SM00342">
    <property type="entry name" value="HTH_ARAC"/>
    <property type="match status" value="1"/>
</dbReference>
<dbReference type="Pfam" id="PF01229">
    <property type="entry name" value="Glyco_hydro_39"/>
    <property type="match status" value="1"/>
</dbReference>
<dbReference type="InterPro" id="IPR018060">
    <property type="entry name" value="HTH_AraC"/>
</dbReference>
<dbReference type="Gene3D" id="2.60.40.1500">
    <property type="entry name" value="Glycosyl hydrolase domain, family 39"/>
    <property type="match status" value="1"/>
</dbReference>
<feature type="domain" description="HTH araC/xylS-type" evidence="7">
    <location>
        <begin position="197"/>
        <end position="295"/>
    </location>
</feature>
<reference evidence="9" key="1">
    <citation type="submission" date="2015-03" db="EMBL/GenBank/DDBJ databases">
        <authorList>
            <person name="Urmite Genomes"/>
        </authorList>
    </citation>
    <scope>NUCLEOTIDE SEQUENCE [LARGE SCALE GENOMIC DNA]</scope>
    <source>
        <strain evidence="9">FF10</strain>
    </source>
</reference>
<dbReference type="InterPro" id="IPR020449">
    <property type="entry name" value="Tscrpt_reg_AraC-type_HTH"/>
</dbReference>
<evidence type="ECO:0000256" key="3">
    <source>
        <dbReference type="ARBA" id="ARBA00023015"/>
    </source>
</evidence>
<dbReference type="Pfam" id="PF12833">
    <property type="entry name" value="HTH_18"/>
    <property type="match status" value="1"/>
</dbReference>
<dbReference type="PANTHER" id="PTHR43280:SF10">
    <property type="entry name" value="REGULATORY PROTEIN POCR"/>
    <property type="match status" value="1"/>
</dbReference>
<dbReference type="Gene3D" id="1.10.10.60">
    <property type="entry name" value="Homeodomain-like"/>
    <property type="match status" value="2"/>
</dbReference>
<protein>
    <submittedName>
        <fullName evidence="8">AraC family transcriptional regulator</fullName>
    </submittedName>
</protein>
<dbReference type="STRING" id="1608583.BN1356_00529"/>
<dbReference type="RefSeq" id="WP_093649863.1">
    <property type="nucleotide sequence ID" value="NZ_CTEN01000001.1"/>
</dbReference>
<evidence type="ECO:0000256" key="4">
    <source>
        <dbReference type="ARBA" id="ARBA00023125"/>
    </source>
</evidence>
<dbReference type="PROSITE" id="PS01124">
    <property type="entry name" value="HTH_ARAC_FAMILY_2"/>
    <property type="match status" value="1"/>
</dbReference>
<dbReference type="GO" id="GO:0003700">
    <property type="term" value="F:DNA-binding transcription factor activity"/>
    <property type="evidence" value="ECO:0007669"/>
    <property type="project" value="InterPro"/>
</dbReference>
<dbReference type="AlphaFoldDB" id="A0A0E4CS62"/>
<keyword evidence="2" id="KW-0378">Hydrolase</keyword>
<dbReference type="GO" id="GO:0016798">
    <property type="term" value="F:hydrolase activity, acting on glycosyl bonds"/>
    <property type="evidence" value="ECO:0007669"/>
    <property type="project" value="UniProtKB-KW"/>
</dbReference>
<keyword evidence="5" id="KW-0804">Transcription</keyword>
<dbReference type="InterPro" id="IPR017853">
    <property type="entry name" value="GH"/>
</dbReference>
<dbReference type="OrthoDB" id="506156at2"/>
<evidence type="ECO:0000256" key="2">
    <source>
        <dbReference type="ARBA" id="ARBA00022801"/>
    </source>
</evidence>
<evidence type="ECO:0000313" key="9">
    <source>
        <dbReference type="Proteomes" id="UP000198604"/>
    </source>
</evidence>
<dbReference type="GO" id="GO:0043565">
    <property type="term" value="F:sequence-specific DNA binding"/>
    <property type="evidence" value="ECO:0007669"/>
    <property type="project" value="InterPro"/>
</dbReference>
<evidence type="ECO:0000259" key="7">
    <source>
        <dbReference type="PROSITE" id="PS01124"/>
    </source>
</evidence>
<keyword evidence="4" id="KW-0238">DNA-binding</keyword>
<dbReference type="InterPro" id="IPR009057">
    <property type="entry name" value="Homeodomain-like_sf"/>
</dbReference>
<evidence type="ECO:0000256" key="5">
    <source>
        <dbReference type="ARBA" id="ARBA00023163"/>
    </source>
</evidence>
<comment type="similarity">
    <text evidence="1">Belongs to the glycosyl hydrolase 39 family.</text>
</comment>
<dbReference type="SUPFAM" id="SSF46689">
    <property type="entry name" value="Homeodomain-like"/>
    <property type="match status" value="2"/>
</dbReference>
<dbReference type="PRINTS" id="PR00032">
    <property type="entry name" value="HTHARAC"/>
</dbReference>
<evidence type="ECO:0000256" key="6">
    <source>
        <dbReference type="ARBA" id="ARBA00023295"/>
    </source>
</evidence>